<protein>
    <submittedName>
        <fullName evidence="1">Uncharacterized protein</fullName>
    </submittedName>
</protein>
<keyword evidence="2" id="KW-1185">Reference proteome</keyword>
<accession>A0A4Y2T332</accession>
<gene>
    <name evidence="1" type="ORF">AVEN_11974_1</name>
</gene>
<dbReference type="EMBL" id="BGPR01025589">
    <property type="protein sequence ID" value="GBN94621.1"/>
    <property type="molecule type" value="Genomic_DNA"/>
</dbReference>
<dbReference type="AlphaFoldDB" id="A0A4Y2T332"/>
<sequence>MLKRYLTSVFVGHSTAEDISKAFNDSTKKLDLRKVIQISMDGPAVNWKFFHMIQEQIRDDFQTQLLNIGSCGLHILNSALKRTGLKYTGKPGNDLAAEKKCSFSVELANRFAKISTEYD</sequence>
<evidence type="ECO:0000313" key="2">
    <source>
        <dbReference type="Proteomes" id="UP000499080"/>
    </source>
</evidence>
<organism evidence="1 2">
    <name type="scientific">Araneus ventricosus</name>
    <name type="common">Orbweaver spider</name>
    <name type="synonym">Epeira ventricosa</name>
    <dbReference type="NCBI Taxonomy" id="182803"/>
    <lineage>
        <taxon>Eukaryota</taxon>
        <taxon>Metazoa</taxon>
        <taxon>Ecdysozoa</taxon>
        <taxon>Arthropoda</taxon>
        <taxon>Chelicerata</taxon>
        <taxon>Arachnida</taxon>
        <taxon>Araneae</taxon>
        <taxon>Araneomorphae</taxon>
        <taxon>Entelegynae</taxon>
        <taxon>Araneoidea</taxon>
        <taxon>Araneidae</taxon>
        <taxon>Araneus</taxon>
    </lineage>
</organism>
<reference evidence="1 2" key="1">
    <citation type="journal article" date="2019" name="Sci. Rep.">
        <title>Orb-weaving spider Araneus ventricosus genome elucidates the spidroin gene catalogue.</title>
        <authorList>
            <person name="Kono N."/>
            <person name="Nakamura H."/>
            <person name="Ohtoshi R."/>
            <person name="Moran D.A.P."/>
            <person name="Shinohara A."/>
            <person name="Yoshida Y."/>
            <person name="Fujiwara M."/>
            <person name="Mori M."/>
            <person name="Tomita M."/>
            <person name="Arakawa K."/>
        </authorList>
    </citation>
    <scope>NUCLEOTIDE SEQUENCE [LARGE SCALE GENOMIC DNA]</scope>
</reference>
<evidence type="ECO:0000313" key="1">
    <source>
        <dbReference type="EMBL" id="GBN94621.1"/>
    </source>
</evidence>
<dbReference type="Proteomes" id="UP000499080">
    <property type="component" value="Unassembled WGS sequence"/>
</dbReference>
<proteinExistence type="predicted"/>
<comment type="caution">
    <text evidence="1">The sequence shown here is derived from an EMBL/GenBank/DDBJ whole genome shotgun (WGS) entry which is preliminary data.</text>
</comment>
<dbReference type="OrthoDB" id="10056585at2759"/>
<name>A0A4Y2T332_ARAVE</name>